<organism evidence="2 3">
    <name type="scientific">Agrobacterium tumefaciens</name>
    <dbReference type="NCBI Taxonomy" id="358"/>
    <lineage>
        <taxon>Bacteria</taxon>
        <taxon>Pseudomonadati</taxon>
        <taxon>Pseudomonadota</taxon>
        <taxon>Alphaproteobacteria</taxon>
        <taxon>Hyphomicrobiales</taxon>
        <taxon>Rhizobiaceae</taxon>
        <taxon>Rhizobium/Agrobacterium group</taxon>
        <taxon>Agrobacterium</taxon>
        <taxon>Agrobacterium tumefaciens complex</taxon>
    </lineage>
</organism>
<dbReference type="Proteomes" id="UP000093451">
    <property type="component" value="Unassembled WGS sequence"/>
</dbReference>
<dbReference type="InterPro" id="IPR003959">
    <property type="entry name" value="ATPase_AAA_core"/>
</dbReference>
<dbReference type="Pfam" id="PF13304">
    <property type="entry name" value="AAA_21"/>
    <property type="match status" value="1"/>
</dbReference>
<proteinExistence type="predicted"/>
<accession>A0AB36EIL4</accession>
<dbReference type="RefSeq" id="WP_065689007.1">
    <property type="nucleotide sequence ID" value="NZ_LXKT01000029.1"/>
</dbReference>
<gene>
    <name evidence="2" type="ORF">A6U91_20940</name>
</gene>
<sequence length="518" mass="58167">MFAGGRDTSTVINELVAGVGWIDATRINLYFCSLMHSEEDYRALVIAVGLEMAATVLRRLGDAVVLNLEGGDPNQLALIESDAFFLSMLRQDRSWTALRRGSRHFRYVPLVETSDAANSFSMVVDLPSADNRYRVDFDFTKDRLIRDRFAVLIGRNGAGKSQLLLSIIEGLANSNIHLVPRRQKVRFKHDDEGTQKFGAPKFSRIVAFTSTPSDAYPSQIDPWLGIDYQYFSMTQRAQSHFDSLTISLIDCLRDDFRSTFPNIGVSISPSTTTGGRIALLGHILGPLGLWDSLYLPLKTNSESRPYTDFTWNERGYVKVGRRYGEQANLRFYRQIDLTAAPVIFDRSRFEPRHLSSGETAMFRFAAQATAAAENGTLFLFDEPETHLHPHYVSEFVEILHLLLTATKSVAIAATHSAYLVREAPSQRVRVLSVDDRIVSISRPRLQTFGASIDSISKAVFADLEISHQYQTTLQRWVDTLPVDIQIEAVIAEFGEDMNSETLSLVRRLLNTRQRGVGA</sequence>
<dbReference type="PANTHER" id="PTHR43581:SF2">
    <property type="entry name" value="EXCINUCLEASE ATPASE SUBUNIT"/>
    <property type="match status" value="1"/>
</dbReference>
<evidence type="ECO:0000313" key="3">
    <source>
        <dbReference type="Proteomes" id="UP000093451"/>
    </source>
</evidence>
<dbReference type="EMBL" id="LXKT01000029">
    <property type="protein sequence ID" value="OCJ32670.1"/>
    <property type="molecule type" value="Genomic_DNA"/>
</dbReference>
<dbReference type="PANTHER" id="PTHR43581">
    <property type="entry name" value="ATP/GTP PHOSPHATASE"/>
    <property type="match status" value="1"/>
</dbReference>
<evidence type="ECO:0000313" key="2">
    <source>
        <dbReference type="EMBL" id="OCJ32670.1"/>
    </source>
</evidence>
<dbReference type="InterPro" id="IPR051396">
    <property type="entry name" value="Bact_Antivir_Def_Nuclease"/>
</dbReference>
<name>A0AB36EIL4_AGRTU</name>
<feature type="domain" description="ATPase AAA-type core" evidence="1">
    <location>
        <begin position="349"/>
        <end position="420"/>
    </location>
</feature>
<evidence type="ECO:0000259" key="1">
    <source>
        <dbReference type="Pfam" id="PF13304"/>
    </source>
</evidence>
<dbReference type="SUPFAM" id="SSF52540">
    <property type="entry name" value="P-loop containing nucleoside triphosphate hydrolases"/>
    <property type="match status" value="1"/>
</dbReference>
<dbReference type="InterPro" id="IPR027417">
    <property type="entry name" value="P-loop_NTPase"/>
</dbReference>
<comment type="caution">
    <text evidence="2">The sequence shown here is derived from an EMBL/GenBank/DDBJ whole genome shotgun (WGS) entry which is preliminary data.</text>
</comment>
<reference evidence="2 3" key="1">
    <citation type="journal article" date="2016" name="PeerJ">
        <title>Gall-ID: tools for genotyping gall-causing phytopathogenic bacteria.</title>
        <authorList>
            <person name="Davis E.W.II."/>
            <person name="Weisberg A.J."/>
            <person name="Tabima J.F."/>
            <person name="Grunwald N.J."/>
            <person name="Chang J.H."/>
        </authorList>
    </citation>
    <scope>NUCLEOTIDE SEQUENCE [LARGE SCALE GENOMIC DNA]</scope>
    <source>
        <strain evidence="2 3">N2/73</strain>
    </source>
</reference>
<dbReference type="GO" id="GO:0016887">
    <property type="term" value="F:ATP hydrolysis activity"/>
    <property type="evidence" value="ECO:0007669"/>
    <property type="project" value="InterPro"/>
</dbReference>
<dbReference type="AlphaFoldDB" id="A0AB36EIL4"/>
<dbReference type="Gene3D" id="3.40.50.300">
    <property type="entry name" value="P-loop containing nucleotide triphosphate hydrolases"/>
    <property type="match status" value="1"/>
</dbReference>
<dbReference type="GO" id="GO:0005524">
    <property type="term" value="F:ATP binding"/>
    <property type="evidence" value="ECO:0007669"/>
    <property type="project" value="InterPro"/>
</dbReference>
<protein>
    <recommendedName>
        <fullName evidence="1">ATPase AAA-type core domain-containing protein</fullName>
    </recommendedName>
</protein>